<dbReference type="InterPro" id="IPR001810">
    <property type="entry name" value="F-box_dom"/>
</dbReference>
<evidence type="ECO:0000313" key="2">
    <source>
        <dbReference type="EMBL" id="OBZ77473.1"/>
    </source>
</evidence>
<comment type="caution">
    <text evidence="2">The sequence shown here is derived from an EMBL/GenBank/DDBJ whole genome shotgun (WGS) entry which is preliminary data.</text>
</comment>
<keyword evidence="3" id="KW-1185">Reference proteome</keyword>
<dbReference type="SUPFAM" id="SSF81383">
    <property type="entry name" value="F-box domain"/>
    <property type="match status" value="1"/>
</dbReference>
<sequence length="633" mass="72623">MPLEFGQLDWIFYRFVLGVDPTSLDRLTNDIIVDQIFRYLDVEDIIRMRQVSSLYYNLTHHPIVWKRLLRRTNVPLPPIPPTSRHSYPRLSGLEAERLLIRAMSLEKNWRRIRPKPLSTWSFNAHHNVLAMTLLPGGHHLVASVADKKRYHYSLMVFIMDDHGSAKPVAKTCTITKAYSLQAKYVTIRGQRGIAISYIRREFINRRDVDRNINIAEYSDFHEIDPQVPLKYECTALHFSLDAVQALEDSPFPPGSREFIEEAQKYPPPFRNLVKISSRRQLECPVIEEAFGSPYLAVVRRPDSIMLKNLAGGAVSTLKCLPDAFYPDSSHVIKSMRILPGMNQVLVVRHIDIARRLYHRTLYTFEHYDIVPSGKILRETSLVPVSSMECLEDSLWTHTYISDPCFLPREDDSVLPTLRKNYAEPPQPPPINVLAIRTHDDGLVRTTFFPERVVRALPPTPSGSASHTGVLPQSRVTYQYPLENHTRVMHCNAPLNTEFRILPGSVRPLLYTIPWDDTTAAPRVLSMHPYRDWEALPDEIPIPREVLPKHKGQFDGVLSAPNWPVEAFAWDEHIGRLCVSVEGVSTIQVYDFARAPRLDAKGQRMPVPLCLFPDPDRRVYRDVSTNGRHDMDTS</sequence>
<name>A0A1C7MKT6_GRIFR</name>
<evidence type="ECO:0000259" key="1">
    <source>
        <dbReference type="Pfam" id="PF12937"/>
    </source>
</evidence>
<proteinExistence type="predicted"/>
<reference evidence="2 3" key="1">
    <citation type="submission" date="2016-03" db="EMBL/GenBank/DDBJ databases">
        <title>Whole genome sequencing of Grifola frondosa 9006-11.</title>
        <authorList>
            <person name="Min B."/>
            <person name="Park H."/>
            <person name="Kim J.-G."/>
            <person name="Cho H."/>
            <person name="Oh Y.-L."/>
            <person name="Kong W.-S."/>
            <person name="Choi I.-G."/>
        </authorList>
    </citation>
    <scope>NUCLEOTIDE SEQUENCE [LARGE SCALE GENOMIC DNA]</scope>
    <source>
        <strain evidence="2 3">9006-11</strain>
    </source>
</reference>
<dbReference type="Proteomes" id="UP000092993">
    <property type="component" value="Unassembled WGS sequence"/>
</dbReference>
<feature type="domain" description="F-box" evidence="1">
    <location>
        <begin position="35"/>
        <end position="70"/>
    </location>
</feature>
<dbReference type="Pfam" id="PF12937">
    <property type="entry name" value="F-box-like"/>
    <property type="match status" value="1"/>
</dbReference>
<dbReference type="InterPro" id="IPR036047">
    <property type="entry name" value="F-box-like_dom_sf"/>
</dbReference>
<evidence type="ECO:0000313" key="3">
    <source>
        <dbReference type="Proteomes" id="UP000092993"/>
    </source>
</evidence>
<gene>
    <name evidence="2" type="ORF">A0H81_02707</name>
</gene>
<dbReference type="AlphaFoldDB" id="A0A1C7MKT6"/>
<dbReference type="EMBL" id="LUGG01000002">
    <property type="protein sequence ID" value="OBZ77473.1"/>
    <property type="molecule type" value="Genomic_DNA"/>
</dbReference>
<accession>A0A1C7MKT6</accession>
<dbReference type="Gene3D" id="1.20.1280.50">
    <property type="match status" value="1"/>
</dbReference>
<dbReference type="OrthoDB" id="3219396at2759"/>
<protein>
    <recommendedName>
        <fullName evidence="1">F-box domain-containing protein</fullName>
    </recommendedName>
</protein>
<dbReference type="OMA" id="IICLRRV"/>
<organism evidence="2 3">
    <name type="scientific">Grifola frondosa</name>
    <name type="common">Maitake</name>
    <name type="synonym">Polyporus frondosus</name>
    <dbReference type="NCBI Taxonomy" id="5627"/>
    <lineage>
        <taxon>Eukaryota</taxon>
        <taxon>Fungi</taxon>
        <taxon>Dikarya</taxon>
        <taxon>Basidiomycota</taxon>
        <taxon>Agaricomycotina</taxon>
        <taxon>Agaricomycetes</taxon>
        <taxon>Polyporales</taxon>
        <taxon>Grifolaceae</taxon>
        <taxon>Grifola</taxon>
    </lineage>
</organism>